<feature type="domain" description="Peptidase C1A papain C-terminal" evidence="5">
    <location>
        <begin position="9"/>
        <end position="66"/>
    </location>
</feature>
<dbReference type="Gramene" id="KRH13188">
    <property type="protein sequence ID" value="KRH13188"/>
    <property type="gene ID" value="GLYMA_15G221200"/>
</dbReference>
<evidence type="ECO:0000256" key="1">
    <source>
        <dbReference type="ARBA" id="ARBA00008455"/>
    </source>
</evidence>
<name>A0A0R0GFY3_SOYBN</name>
<dbReference type="EMBL" id="CM000848">
    <property type="protein sequence ID" value="KRH13188.1"/>
    <property type="molecule type" value="Genomic_DNA"/>
</dbReference>
<evidence type="ECO:0000259" key="5">
    <source>
        <dbReference type="Pfam" id="PF00112"/>
    </source>
</evidence>
<protein>
    <recommendedName>
        <fullName evidence="5">Peptidase C1A papain C-terminal domain-containing protein</fullName>
    </recommendedName>
</protein>
<evidence type="ECO:0000256" key="3">
    <source>
        <dbReference type="ARBA" id="ARBA00022801"/>
    </source>
</evidence>
<dbReference type="InterPro" id="IPR013128">
    <property type="entry name" value="Peptidase_C1A"/>
</dbReference>
<keyword evidence="8" id="KW-1185">Reference proteome</keyword>
<organism evidence="6">
    <name type="scientific">Glycine max</name>
    <name type="common">Soybean</name>
    <name type="synonym">Glycine hispida</name>
    <dbReference type="NCBI Taxonomy" id="3847"/>
    <lineage>
        <taxon>Eukaryota</taxon>
        <taxon>Viridiplantae</taxon>
        <taxon>Streptophyta</taxon>
        <taxon>Embryophyta</taxon>
        <taxon>Tracheophyta</taxon>
        <taxon>Spermatophyta</taxon>
        <taxon>Magnoliopsida</taxon>
        <taxon>eudicotyledons</taxon>
        <taxon>Gunneridae</taxon>
        <taxon>Pentapetalae</taxon>
        <taxon>rosids</taxon>
        <taxon>fabids</taxon>
        <taxon>Fabales</taxon>
        <taxon>Fabaceae</taxon>
        <taxon>Papilionoideae</taxon>
        <taxon>50 kb inversion clade</taxon>
        <taxon>NPAAA clade</taxon>
        <taxon>indigoferoid/millettioid clade</taxon>
        <taxon>Phaseoleae</taxon>
        <taxon>Glycine</taxon>
        <taxon>Glycine subgen. Soja</taxon>
    </lineage>
</organism>
<gene>
    <name evidence="6" type="ORF">GLYMA_15G221200</name>
</gene>
<dbReference type="SMR" id="A0A0R0GFY3"/>
<accession>A0A0R0GFY3</accession>
<evidence type="ECO:0000313" key="7">
    <source>
        <dbReference type="EnsemblPlants" id="KRH13188"/>
    </source>
</evidence>
<comment type="similarity">
    <text evidence="1">Belongs to the peptidase C1 family.</text>
</comment>
<dbReference type="InParanoid" id="A0A0R0GFY3"/>
<evidence type="ECO:0000256" key="2">
    <source>
        <dbReference type="ARBA" id="ARBA00022670"/>
    </source>
</evidence>
<proteinExistence type="inferred from homology"/>
<dbReference type="GO" id="GO:0008234">
    <property type="term" value="F:cysteine-type peptidase activity"/>
    <property type="evidence" value="ECO:0007669"/>
    <property type="project" value="UniProtKB-KW"/>
</dbReference>
<dbReference type="SUPFAM" id="SSF54001">
    <property type="entry name" value="Cysteine proteinases"/>
    <property type="match status" value="1"/>
</dbReference>
<evidence type="ECO:0000313" key="8">
    <source>
        <dbReference type="Proteomes" id="UP000008827"/>
    </source>
</evidence>
<dbReference type="GO" id="GO:0006508">
    <property type="term" value="P:proteolysis"/>
    <property type="evidence" value="ECO:0007669"/>
    <property type="project" value="UniProtKB-KW"/>
</dbReference>
<reference evidence="6" key="3">
    <citation type="submission" date="2018-07" db="EMBL/GenBank/DDBJ databases">
        <title>WGS assembly of Glycine max.</title>
        <authorList>
            <person name="Schmutz J."/>
            <person name="Cannon S."/>
            <person name="Schlueter J."/>
            <person name="Ma J."/>
            <person name="Mitros T."/>
            <person name="Nelson W."/>
            <person name="Hyten D."/>
            <person name="Song Q."/>
            <person name="Thelen J."/>
            <person name="Cheng J."/>
            <person name="Xu D."/>
            <person name="Hellsten U."/>
            <person name="May G."/>
            <person name="Yu Y."/>
            <person name="Sakurai T."/>
            <person name="Umezawa T."/>
            <person name="Bhattacharyya M."/>
            <person name="Sandhu D."/>
            <person name="Valliyodan B."/>
            <person name="Lindquist E."/>
            <person name="Peto M."/>
            <person name="Grant D."/>
            <person name="Shu S."/>
            <person name="Goodstein D."/>
            <person name="Barry K."/>
            <person name="Futrell-Griggs M."/>
            <person name="Abernathy B."/>
            <person name="Du J."/>
            <person name="Tian Z."/>
            <person name="Zhu L."/>
            <person name="Gill N."/>
            <person name="Joshi T."/>
            <person name="Libault M."/>
            <person name="Sethuraman A."/>
            <person name="Zhang X."/>
            <person name="Shinozaki K."/>
            <person name="Nguyen H."/>
            <person name="Wing R."/>
            <person name="Cregan P."/>
            <person name="Specht J."/>
            <person name="Grimwood J."/>
            <person name="Rokhsar D."/>
            <person name="Stacey G."/>
            <person name="Shoemaker R."/>
            <person name="Jackson S."/>
        </authorList>
    </citation>
    <scope>NUCLEOTIDE SEQUENCE</scope>
    <source>
        <tissue evidence="6">Callus</tissue>
    </source>
</reference>
<dbReference type="Gene3D" id="3.90.70.10">
    <property type="entry name" value="Cysteine proteinases"/>
    <property type="match status" value="1"/>
</dbReference>
<dbReference type="PANTHER" id="PTHR12411">
    <property type="entry name" value="CYSTEINE PROTEASE FAMILY C1-RELATED"/>
    <property type="match status" value="1"/>
</dbReference>
<dbReference type="InterPro" id="IPR000668">
    <property type="entry name" value="Peptidase_C1A_C"/>
</dbReference>
<dbReference type="Pfam" id="PF00112">
    <property type="entry name" value="Peptidase_C1"/>
    <property type="match status" value="1"/>
</dbReference>
<keyword evidence="4" id="KW-0788">Thiol protease</keyword>
<keyword evidence="3" id="KW-0378">Hydrolase</keyword>
<dbReference type="InterPro" id="IPR038765">
    <property type="entry name" value="Papain-like_cys_pep_sf"/>
</dbReference>
<keyword evidence="2" id="KW-0645">Protease</keyword>
<dbReference type="AlphaFoldDB" id="A0A0R0GFY3"/>
<reference evidence="7" key="2">
    <citation type="submission" date="2018-02" db="UniProtKB">
        <authorList>
            <consortium name="EnsemblPlants"/>
        </authorList>
    </citation>
    <scope>IDENTIFICATION</scope>
    <source>
        <strain evidence="7">Williams 82</strain>
    </source>
</reference>
<evidence type="ECO:0000313" key="6">
    <source>
        <dbReference type="EMBL" id="KRH13188.1"/>
    </source>
</evidence>
<dbReference type="Proteomes" id="UP000008827">
    <property type="component" value="Chromosome 15"/>
</dbReference>
<dbReference type="EnsemblPlants" id="KRH13188">
    <property type="protein sequence ID" value="KRH13188"/>
    <property type="gene ID" value="GLYMA_15G221200"/>
</dbReference>
<reference evidence="6 7" key="1">
    <citation type="journal article" date="2010" name="Nature">
        <title>Genome sequence of the palaeopolyploid soybean.</title>
        <authorList>
            <person name="Schmutz J."/>
            <person name="Cannon S.B."/>
            <person name="Schlueter J."/>
            <person name="Ma J."/>
            <person name="Mitros T."/>
            <person name="Nelson W."/>
            <person name="Hyten D.L."/>
            <person name="Song Q."/>
            <person name="Thelen J.J."/>
            <person name="Cheng J."/>
            <person name="Xu D."/>
            <person name="Hellsten U."/>
            <person name="May G.D."/>
            <person name="Yu Y."/>
            <person name="Sakurai T."/>
            <person name="Umezawa T."/>
            <person name="Bhattacharyya M.K."/>
            <person name="Sandhu D."/>
            <person name="Valliyodan B."/>
            <person name="Lindquist E."/>
            <person name="Peto M."/>
            <person name="Grant D."/>
            <person name="Shu S."/>
            <person name="Goodstein D."/>
            <person name="Barry K."/>
            <person name="Futrell-Griggs M."/>
            <person name="Abernathy B."/>
            <person name="Du J."/>
            <person name="Tian Z."/>
            <person name="Zhu L."/>
            <person name="Gill N."/>
            <person name="Joshi T."/>
            <person name="Libault M."/>
            <person name="Sethuraman A."/>
            <person name="Zhang X.-C."/>
            <person name="Shinozaki K."/>
            <person name="Nguyen H.T."/>
            <person name="Wing R.A."/>
            <person name="Cregan P."/>
            <person name="Specht J."/>
            <person name="Grimwood J."/>
            <person name="Rokhsar D."/>
            <person name="Stacey G."/>
            <person name="Shoemaker R.C."/>
            <person name="Jackson S.A."/>
        </authorList>
    </citation>
    <scope>NUCLEOTIDE SEQUENCE</scope>
    <source>
        <strain evidence="7">cv. Williams 82</strain>
        <tissue evidence="6">Callus</tissue>
    </source>
</reference>
<evidence type="ECO:0000256" key="4">
    <source>
        <dbReference type="ARBA" id="ARBA00022807"/>
    </source>
</evidence>
<sequence>MEAPGEFSMQLVDCAGAFNNFGCNGGFPSQSFEYIKYNGGLDTEEAYPYTGKDGVYKFTAKNVVVQVIDSIKFTLIDGTLINMNLCGRM</sequence>